<feature type="region of interest" description="Disordered" evidence="1">
    <location>
        <begin position="1"/>
        <end position="26"/>
    </location>
</feature>
<organism evidence="2 3">
    <name type="scientific">Portunus trituberculatus</name>
    <name type="common">Swimming crab</name>
    <name type="synonym">Neptunus trituberculatus</name>
    <dbReference type="NCBI Taxonomy" id="210409"/>
    <lineage>
        <taxon>Eukaryota</taxon>
        <taxon>Metazoa</taxon>
        <taxon>Ecdysozoa</taxon>
        <taxon>Arthropoda</taxon>
        <taxon>Crustacea</taxon>
        <taxon>Multicrustacea</taxon>
        <taxon>Malacostraca</taxon>
        <taxon>Eumalacostraca</taxon>
        <taxon>Eucarida</taxon>
        <taxon>Decapoda</taxon>
        <taxon>Pleocyemata</taxon>
        <taxon>Brachyura</taxon>
        <taxon>Eubrachyura</taxon>
        <taxon>Portunoidea</taxon>
        <taxon>Portunidae</taxon>
        <taxon>Portuninae</taxon>
        <taxon>Portunus</taxon>
    </lineage>
</organism>
<protein>
    <submittedName>
        <fullName evidence="2">Uncharacterized protein</fullName>
    </submittedName>
</protein>
<name>A0A5B7H9N3_PORTR</name>
<proteinExistence type="predicted"/>
<sequence length="102" mass="11124">MGVGQAGVRGGRSGRKQDKEAWRSTGRGPVWEECSVTPPVHLSLLASCADQPLAPFLAAQCPPYTVCLSSDTTLAHDSHFPRAAFLFYVKYGVYSQDTAWTY</sequence>
<feature type="compositionally biased region" description="Gly residues" evidence="1">
    <location>
        <begin position="1"/>
        <end position="11"/>
    </location>
</feature>
<comment type="caution">
    <text evidence="2">The sequence shown here is derived from an EMBL/GenBank/DDBJ whole genome shotgun (WGS) entry which is preliminary data.</text>
</comment>
<reference evidence="2 3" key="1">
    <citation type="submission" date="2019-05" db="EMBL/GenBank/DDBJ databases">
        <title>Another draft genome of Portunus trituberculatus and its Hox gene families provides insights of decapod evolution.</title>
        <authorList>
            <person name="Jeong J.-H."/>
            <person name="Song I."/>
            <person name="Kim S."/>
            <person name="Choi T."/>
            <person name="Kim D."/>
            <person name="Ryu S."/>
            <person name="Kim W."/>
        </authorList>
    </citation>
    <scope>NUCLEOTIDE SEQUENCE [LARGE SCALE GENOMIC DNA]</scope>
    <source>
        <tissue evidence="2">Muscle</tissue>
    </source>
</reference>
<evidence type="ECO:0000313" key="2">
    <source>
        <dbReference type="EMBL" id="MPC66873.1"/>
    </source>
</evidence>
<dbReference type="Proteomes" id="UP000324222">
    <property type="component" value="Unassembled WGS sequence"/>
</dbReference>
<evidence type="ECO:0000313" key="3">
    <source>
        <dbReference type="Proteomes" id="UP000324222"/>
    </source>
</evidence>
<gene>
    <name evidence="2" type="ORF">E2C01_061028</name>
</gene>
<accession>A0A5B7H9N3</accession>
<keyword evidence="3" id="KW-1185">Reference proteome</keyword>
<evidence type="ECO:0000256" key="1">
    <source>
        <dbReference type="SAM" id="MobiDB-lite"/>
    </source>
</evidence>
<dbReference type="AlphaFoldDB" id="A0A5B7H9N3"/>
<dbReference type="EMBL" id="VSRR010025439">
    <property type="protein sequence ID" value="MPC66873.1"/>
    <property type="molecule type" value="Genomic_DNA"/>
</dbReference>